<feature type="compositionally biased region" description="Polar residues" evidence="4">
    <location>
        <begin position="19"/>
        <end position="28"/>
    </location>
</feature>
<gene>
    <name evidence="5" type="ORF">AMAG_13483</name>
</gene>
<reference evidence="6" key="2">
    <citation type="submission" date="2009-11" db="EMBL/GenBank/DDBJ databases">
        <title>The Genome Sequence of Allomyces macrogynus strain ATCC 38327.</title>
        <authorList>
            <consortium name="The Broad Institute Genome Sequencing Platform"/>
            <person name="Russ C."/>
            <person name="Cuomo C."/>
            <person name="Shea T."/>
            <person name="Young S.K."/>
            <person name="Zeng Q."/>
            <person name="Koehrsen M."/>
            <person name="Haas B."/>
            <person name="Borodovsky M."/>
            <person name="Guigo R."/>
            <person name="Alvarado L."/>
            <person name="Berlin A."/>
            <person name="Borenstein D."/>
            <person name="Chen Z."/>
            <person name="Engels R."/>
            <person name="Freedman E."/>
            <person name="Gellesch M."/>
            <person name="Goldberg J."/>
            <person name="Griggs A."/>
            <person name="Gujja S."/>
            <person name="Heiman D."/>
            <person name="Hepburn T."/>
            <person name="Howarth C."/>
            <person name="Jen D."/>
            <person name="Larson L."/>
            <person name="Lewis B."/>
            <person name="Mehta T."/>
            <person name="Park D."/>
            <person name="Pearson M."/>
            <person name="Roberts A."/>
            <person name="Saif S."/>
            <person name="Shenoy N."/>
            <person name="Sisk P."/>
            <person name="Stolte C."/>
            <person name="Sykes S."/>
            <person name="Walk T."/>
            <person name="White J."/>
            <person name="Yandava C."/>
            <person name="Burger G."/>
            <person name="Gray M.W."/>
            <person name="Holland P.W.H."/>
            <person name="King N."/>
            <person name="Lang F.B.F."/>
            <person name="Roger A.J."/>
            <person name="Ruiz-Trillo I."/>
            <person name="Lander E."/>
            <person name="Nusbaum C."/>
        </authorList>
    </citation>
    <scope>NUCLEOTIDE SEQUENCE [LARGE SCALE GENOMIC DNA]</scope>
    <source>
        <strain evidence="6">ATCC 38327</strain>
    </source>
</reference>
<dbReference type="STRING" id="578462.A0A0L0T2M0"/>
<dbReference type="OrthoDB" id="194358at2759"/>
<dbReference type="eggNOG" id="KOG4177">
    <property type="taxonomic scope" value="Eukaryota"/>
</dbReference>
<dbReference type="AlphaFoldDB" id="A0A0L0T2M0"/>
<evidence type="ECO:0000256" key="3">
    <source>
        <dbReference type="PROSITE-ProRule" id="PRU00023"/>
    </source>
</evidence>
<dbReference type="PROSITE" id="PS50297">
    <property type="entry name" value="ANK_REP_REGION"/>
    <property type="match status" value="1"/>
</dbReference>
<keyword evidence="2 3" id="KW-0040">ANK repeat</keyword>
<dbReference type="PANTHER" id="PTHR24171:SF10">
    <property type="entry name" value="ANKYRIN REPEAT DOMAIN-CONTAINING PROTEIN 29-LIKE"/>
    <property type="match status" value="1"/>
</dbReference>
<feature type="compositionally biased region" description="Pro residues" evidence="4">
    <location>
        <begin position="717"/>
        <end position="726"/>
    </location>
</feature>
<dbReference type="SMART" id="SM00248">
    <property type="entry name" value="ANK"/>
    <property type="match status" value="4"/>
</dbReference>
<dbReference type="SUPFAM" id="SSF48403">
    <property type="entry name" value="Ankyrin repeat"/>
    <property type="match status" value="1"/>
</dbReference>
<feature type="region of interest" description="Disordered" evidence="4">
    <location>
        <begin position="64"/>
        <end position="93"/>
    </location>
</feature>
<dbReference type="Pfam" id="PF00023">
    <property type="entry name" value="Ank"/>
    <property type="match status" value="1"/>
</dbReference>
<dbReference type="EMBL" id="GG745358">
    <property type="protein sequence ID" value="KNE68844.1"/>
    <property type="molecule type" value="Genomic_DNA"/>
</dbReference>
<evidence type="ECO:0000256" key="2">
    <source>
        <dbReference type="ARBA" id="ARBA00023043"/>
    </source>
</evidence>
<dbReference type="Proteomes" id="UP000054350">
    <property type="component" value="Unassembled WGS sequence"/>
</dbReference>
<reference evidence="5 6" key="1">
    <citation type="submission" date="2009-11" db="EMBL/GenBank/DDBJ databases">
        <title>Annotation of Allomyces macrogynus ATCC 38327.</title>
        <authorList>
            <consortium name="The Broad Institute Genome Sequencing Platform"/>
            <person name="Russ C."/>
            <person name="Cuomo C."/>
            <person name="Burger G."/>
            <person name="Gray M.W."/>
            <person name="Holland P.W.H."/>
            <person name="King N."/>
            <person name="Lang F.B.F."/>
            <person name="Roger A.J."/>
            <person name="Ruiz-Trillo I."/>
            <person name="Young S.K."/>
            <person name="Zeng Q."/>
            <person name="Gargeya S."/>
            <person name="Fitzgerald M."/>
            <person name="Haas B."/>
            <person name="Abouelleil A."/>
            <person name="Alvarado L."/>
            <person name="Arachchi H.M."/>
            <person name="Berlin A."/>
            <person name="Chapman S.B."/>
            <person name="Gearin G."/>
            <person name="Goldberg J."/>
            <person name="Griggs A."/>
            <person name="Gujja S."/>
            <person name="Hansen M."/>
            <person name="Heiman D."/>
            <person name="Howarth C."/>
            <person name="Larimer J."/>
            <person name="Lui A."/>
            <person name="MacDonald P.J.P."/>
            <person name="McCowen C."/>
            <person name="Montmayeur A."/>
            <person name="Murphy C."/>
            <person name="Neiman D."/>
            <person name="Pearson M."/>
            <person name="Priest M."/>
            <person name="Roberts A."/>
            <person name="Saif S."/>
            <person name="Shea T."/>
            <person name="Sisk P."/>
            <person name="Stolte C."/>
            <person name="Sykes S."/>
            <person name="Wortman J."/>
            <person name="Nusbaum C."/>
            <person name="Birren B."/>
        </authorList>
    </citation>
    <scope>NUCLEOTIDE SEQUENCE [LARGE SCALE GENOMIC DNA]</scope>
    <source>
        <strain evidence="5 6">ATCC 38327</strain>
    </source>
</reference>
<dbReference type="InterPro" id="IPR036770">
    <property type="entry name" value="Ankyrin_rpt-contain_sf"/>
</dbReference>
<protein>
    <submittedName>
        <fullName evidence="5">Uncharacterized protein</fullName>
    </submittedName>
</protein>
<proteinExistence type="predicted"/>
<feature type="region of interest" description="Disordered" evidence="4">
    <location>
        <begin position="1"/>
        <end position="33"/>
    </location>
</feature>
<dbReference type="Pfam" id="PF12796">
    <property type="entry name" value="Ank_2"/>
    <property type="match status" value="1"/>
</dbReference>
<dbReference type="PANTHER" id="PTHR24171">
    <property type="entry name" value="ANKYRIN REPEAT DOMAIN-CONTAINING PROTEIN 39-RELATED"/>
    <property type="match status" value="1"/>
</dbReference>
<evidence type="ECO:0000256" key="4">
    <source>
        <dbReference type="SAM" id="MobiDB-lite"/>
    </source>
</evidence>
<organism evidence="5 6">
    <name type="scientific">Allomyces macrogynus (strain ATCC 38327)</name>
    <name type="common">Allomyces javanicus var. macrogynus</name>
    <dbReference type="NCBI Taxonomy" id="578462"/>
    <lineage>
        <taxon>Eukaryota</taxon>
        <taxon>Fungi</taxon>
        <taxon>Fungi incertae sedis</taxon>
        <taxon>Blastocladiomycota</taxon>
        <taxon>Blastocladiomycetes</taxon>
        <taxon>Blastocladiales</taxon>
        <taxon>Blastocladiaceae</taxon>
        <taxon>Allomyces</taxon>
    </lineage>
</organism>
<sequence>MSPSSPPAQVGDTDPASPGGTNSGTSPPTKAVNFAKLAMQRAYAPAPAASTGLPSTNSAATLPSIASSAPSSTHSIESAPEVGADKPSAESTLKTTHSVVMNAPGSLPAPILPATVRAHLSLAEFMQHDRHPRRQRKHFVMLQRIQEKYVPTAKLAPVKQVRKEKKSDTNTSTGNGAMNKITSLLGKKKIKSRTTSGLLHLVRISIMEERQDTALNYLDQLTASVIKKKRADEVNHLFLLAMSKRMERLCMKLYEKGYPADVNAPIFAPNVAKGEVPKVTFPSFFLLAIGFGLPNLALAMIKKANLAQSWYGLTPLLLAASIPGSGGPPLVVQLLHHGANPAVGIPLEQYLVHKKLRVTVPSRRTNAAGSDQPPVTPISMTTPFLPPLSVGSNLSSILRVPGTGSNAPSHSPSVVSGLTHLTRNSSFTEAGQLLATVTPTSAAPIPQLSLFPPATTVAQDRFAAWAKDRLVYPLDVAAASEQAETVQLLVRKMDQKRIKDASCCFVMQQSVGISLHLWKNGANAMQRDWGNMMGLHIATRMGLLDLVYVYLEMKVDVNAPGENDWTPLHEAVANHHRDVARFLIRRGARVDATTSTGETVTDLARRVGLSETELAEYLSSTDATDDEQQRESAIADRIHATLLASPIASAASSTDTLPSVRPMTMPRASGLRHQTAESVSPTRRHAPAPQYGSRGATTAGTARRAESSPRNALPGPTVVPEPPSPTYPVATNVPRGRLDSAPLVKGEVGNGLTPSAAPDAFGRARSASARN</sequence>
<keyword evidence="6" id="KW-1185">Reference proteome</keyword>
<name>A0A0L0T2M0_ALLM3</name>
<feature type="compositionally biased region" description="Low complexity" evidence="4">
    <location>
        <begin position="64"/>
        <end position="79"/>
    </location>
</feature>
<dbReference type="VEuPathDB" id="FungiDB:AMAG_13483"/>
<evidence type="ECO:0000256" key="1">
    <source>
        <dbReference type="ARBA" id="ARBA00022737"/>
    </source>
</evidence>
<dbReference type="Gene3D" id="1.25.40.20">
    <property type="entry name" value="Ankyrin repeat-containing domain"/>
    <property type="match status" value="1"/>
</dbReference>
<evidence type="ECO:0000313" key="6">
    <source>
        <dbReference type="Proteomes" id="UP000054350"/>
    </source>
</evidence>
<feature type="compositionally biased region" description="Low complexity" evidence="4">
    <location>
        <begin position="692"/>
        <end position="702"/>
    </location>
</feature>
<evidence type="ECO:0000313" key="5">
    <source>
        <dbReference type="EMBL" id="KNE68844.1"/>
    </source>
</evidence>
<feature type="repeat" description="ANK" evidence="3">
    <location>
        <begin position="563"/>
        <end position="595"/>
    </location>
</feature>
<dbReference type="PROSITE" id="PS50088">
    <property type="entry name" value="ANK_REPEAT"/>
    <property type="match status" value="1"/>
</dbReference>
<feature type="region of interest" description="Disordered" evidence="4">
    <location>
        <begin position="649"/>
        <end position="771"/>
    </location>
</feature>
<dbReference type="InterPro" id="IPR002110">
    <property type="entry name" value="Ankyrin_rpt"/>
</dbReference>
<accession>A0A0L0T2M0</accession>
<keyword evidence="1" id="KW-0677">Repeat</keyword>